<sequence>MLSGPPDITSSLGTHLCITDLLRRRECRRRLVERWRRLSTLSETIPKCRCRGDRVRSRPPLPVLPPSVPHFASLRPRPTKEAR</sequence>
<dbReference type="EMBL" id="GBRH01183797">
    <property type="protein sequence ID" value="JAE14099.1"/>
    <property type="molecule type" value="Transcribed_RNA"/>
</dbReference>
<protein>
    <submittedName>
        <fullName evidence="2">Uncharacterized protein</fullName>
    </submittedName>
</protein>
<feature type="compositionally biased region" description="Pro residues" evidence="1">
    <location>
        <begin position="59"/>
        <end position="68"/>
    </location>
</feature>
<evidence type="ECO:0000256" key="1">
    <source>
        <dbReference type="SAM" id="MobiDB-lite"/>
    </source>
</evidence>
<reference evidence="2" key="1">
    <citation type="submission" date="2014-09" db="EMBL/GenBank/DDBJ databases">
        <authorList>
            <person name="Magalhaes I.L.F."/>
            <person name="Oliveira U."/>
            <person name="Santos F.R."/>
            <person name="Vidigal T.H.D.A."/>
            <person name="Brescovit A.D."/>
            <person name="Santos A.J."/>
        </authorList>
    </citation>
    <scope>NUCLEOTIDE SEQUENCE</scope>
    <source>
        <tissue evidence="2">Shoot tissue taken approximately 20 cm above the soil surface</tissue>
    </source>
</reference>
<evidence type="ECO:0000313" key="2">
    <source>
        <dbReference type="EMBL" id="JAE14099.1"/>
    </source>
</evidence>
<name>A0A0A9FSB8_ARUDO</name>
<reference evidence="2" key="2">
    <citation type="journal article" date="2015" name="Data Brief">
        <title>Shoot transcriptome of the giant reed, Arundo donax.</title>
        <authorList>
            <person name="Barrero R.A."/>
            <person name="Guerrero F.D."/>
            <person name="Moolhuijzen P."/>
            <person name="Goolsby J.A."/>
            <person name="Tidwell J."/>
            <person name="Bellgard S.E."/>
            <person name="Bellgard M.I."/>
        </authorList>
    </citation>
    <scope>NUCLEOTIDE SEQUENCE</scope>
    <source>
        <tissue evidence="2">Shoot tissue taken approximately 20 cm above the soil surface</tissue>
    </source>
</reference>
<dbReference type="AlphaFoldDB" id="A0A0A9FSB8"/>
<accession>A0A0A9FSB8</accession>
<organism evidence="2">
    <name type="scientific">Arundo donax</name>
    <name type="common">Giant reed</name>
    <name type="synonym">Donax arundinaceus</name>
    <dbReference type="NCBI Taxonomy" id="35708"/>
    <lineage>
        <taxon>Eukaryota</taxon>
        <taxon>Viridiplantae</taxon>
        <taxon>Streptophyta</taxon>
        <taxon>Embryophyta</taxon>
        <taxon>Tracheophyta</taxon>
        <taxon>Spermatophyta</taxon>
        <taxon>Magnoliopsida</taxon>
        <taxon>Liliopsida</taxon>
        <taxon>Poales</taxon>
        <taxon>Poaceae</taxon>
        <taxon>PACMAD clade</taxon>
        <taxon>Arundinoideae</taxon>
        <taxon>Arundineae</taxon>
        <taxon>Arundo</taxon>
    </lineage>
</organism>
<feature type="region of interest" description="Disordered" evidence="1">
    <location>
        <begin position="55"/>
        <end position="83"/>
    </location>
</feature>
<proteinExistence type="predicted"/>